<evidence type="ECO:0000256" key="3">
    <source>
        <dbReference type="ARBA" id="ARBA00022448"/>
    </source>
</evidence>
<dbReference type="GO" id="GO:0015276">
    <property type="term" value="F:ligand-gated monoatomic ion channel activity"/>
    <property type="evidence" value="ECO:0007669"/>
    <property type="project" value="InterPro"/>
</dbReference>
<sequence length="512" mass="58119">MGILRKLVTTIVTSQDSLHAYKDRDWTGLRLVVCRRADLAGVIDVLPWPLNNRALILVPEDIEFSAWEAYRASAAVPAVYQYLTAVSVPPLQEQLDVLRREPWSRRTNLTGLVMRCLSGDYPPFSLTSPMPDGTITVSGFAGDVWASLEKHLSFRSECRAPDDGLWGNYDAATGRWDGALGQLQRGDRDVVVSPFLVNLIRRKFFEFSSPLYSSRMAVIVQKPESFSSSSNYTREFTETSWLVVAGLFLLSVMTMKIFSNFMQSSRTWSDCFIENVQIFCNMGYRGSAPDRWSYRIWLLTALFAVVLLNVGYTSFLTAMLLSHTSELPIKTLQDIYDKKDDFSLGLVKDSSTVILFKFAEDNDVLLRGLWREMISKDPRNLASEKANVERSLHDRKHISIMDYDYYMNNLADCHLAVLPEMVIMSSTSFPLRRQHPANQIINYVLLKMSESGVLRKIFKKWQKAAEACESEQLFALGLAETYTAFVLLAIGMIVACVVLVVEKFQSRKTNQL</sequence>
<keyword evidence="8 13" id="KW-0472">Membrane</keyword>
<dbReference type="GO" id="GO:0005886">
    <property type="term" value="C:plasma membrane"/>
    <property type="evidence" value="ECO:0007669"/>
    <property type="project" value="UniProtKB-SubCell"/>
</dbReference>
<gene>
    <name evidence="16" type="ORF">HAZT_HAZT004953</name>
</gene>
<dbReference type="Gene3D" id="3.40.190.10">
    <property type="entry name" value="Periplasmic binding protein-like II"/>
    <property type="match status" value="2"/>
</dbReference>
<feature type="transmembrane region" description="Helical" evidence="13">
    <location>
        <begin position="239"/>
        <end position="258"/>
    </location>
</feature>
<keyword evidence="10" id="KW-0325">Glycoprotein</keyword>
<evidence type="ECO:0000259" key="14">
    <source>
        <dbReference type="SMART" id="SM00079"/>
    </source>
</evidence>
<dbReference type="SMART" id="SM00079">
    <property type="entry name" value="PBPe"/>
    <property type="match status" value="1"/>
</dbReference>
<feature type="transmembrane region" description="Helical" evidence="13">
    <location>
        <begin position="296"/>
        <end position="321"/>
    </location>
</feature>
<reference evidence="16" key="2">
    <citation type="journal article" date="2018" name="Environ. Sci. Technol.">
        <title>The Toxicogenome of Hyalella azteca: A Model for Sediment Ecotoxicology and Evolutionary Toxicology.</title>
        <authorList>
            <person name="Poynton H.C."/>
            <person name="Hasenbein S."/>
            <person name="Benoit J.B."/>
            <person name="Sepulveda M.S."/>
            <person name="Poelchau M.F."/>
            <person name="Hughes D.S.T."/>
            <person name="Murali S.C."/>
            <person name="Chen S."/>
            <person name="Glastad K.M."/>
            <person name="Goodisman M.A.D."/>
            <person name="Werren J.H."/>
            <person name="Vineis J.H."/>
            <person name="Bowen J.L."/>
            <person name="Friedrich M."/>
            <person name="Jones J."/>
            <person name="Robertson H.M."/>
            <person name="Feyereisen R."/>
            <person name="Mechler-Hickson A."/>
            <person name="Mathers N."/>
            <person name="Lee C.E."/>
            <person name="Colbourne J.K."/>
            <person name="Biales A."/>
            <person name="Johnston J.S."/>
            <person name="Wellborn G.A."/>
            <person name="Rosendale A.J."/>
            <person name="Cridge A.G."/>
            <person name="Munoz-Torres M.C."/>
            <person name="Bain P.A."/>
            <person name="Manny A.R."/>
            <person name="Major K.M."/>
            <person name="Lambert F.N."/>
            <person name="Vulpe C.D."/>
            <person name="Tuck P."/>
            <person name="Blalock B.J."/>
            <person name="Lin Y.Y."/>
            <person name="Smith M.E."/>
            <person name="Ochoa-Acuna H."/>
            <person name="Chen M.M."/>
            <person name="Childers C.P."/>
            <person name="Qu J."/>
            <person name="Dugan S."/>
            <person name="Lee S.L."/>
            <person name="Chao H."/>
            <person name="Dinh H."/>
            <person name="Han Y."/>
            <person name="Doddapaneni H."/>
            <person name="Worley K.C."/>
            <person name="Muzny D.M."/>
            <person name="Gibbs R.A."/>
            <person name="Richards S."/>
        </authorList>
    </citation>
    <scope>NUCLEOTIDE SEQUENCE</scope>
    <source>
        <strain evidence="16">HAZT.00-mixed</strain>
        <tissue evidence="16">Whole organism</tissue>
    </source>
</reference>
<keyword evidence="7" id="KW-0406">Ion transport</keyword>
<organism evidence="16">
    <name type="scientific">Hyalella azteca</name>
    <name type="common">Amphipod</name>
    <dbReference type="NCBI Taxonomy" id="294128"/>
    <lineage>
        <taxon>Eukaryota</taxon>
        <taxon>Metazoa</taxon>
        <taxon>Ecdysozoa</taxon>
        <taxon>Arthropoda</taxon>
        <taxon>Crustacea</taxon>
        <taxon>Multicrustacea</taxon>
        <taxon>Malacostraca</taxon>
        <taxon>Eumalacostraca</taxon>
        <taxon>Peracarida</taxon>
        <taxon>Amphipoda</taxon>
        <taxon>Senticaudata</taxon>
        <taxon>Talitrida</taxon>
        <taxon>Talitroidea</taxon>
        <taxon>Hyalellidae</taxon>
        <taxon>Hyalella</taxon>
    </lineage>
</organism>
<comment type="subcellular location">
    <subcellularLocation>
        <location evidence="1">Cell membrane</location>
        <topology evidence="1">Multi-pass membrane protein</topology>
    </subcellularLocation>
</comment>
<dbReference type="GO" id="GO:0050906">
    <property type="term" value="P:detection of stimulus involved in sensory perception"/>
    <property type="evidence" value="ECO:0007669"/>
    <property type="project" value="UniProtKB-ARBA"/>
</dbReference>
<evidence type="ECO:0000256" key="5">
    <source>
        <dbReference type="ARBA" id="ARBA00022692"/>
    </source>
</evidence>
<protein>
    <submittedName>
        <fullName evidence="16">Ionotropic receptor 180</fullName>
    </submittedName>
</protein>
<reference evidence="16" key="3">
    <citation type="submission" date="2019-06" db="EMBL/GenBank/DDBJ databases">
        <authorList>
            <person name="Poynton C."/>
            <person name="Hasenbein S."/>
            <person name="Benoit J.B."/>
            <person name="Sepulveda M.S."/>
            <person name="Poelchau M.F."/>
            <person name="Murali S.C."/>
            <person name="Chen S."/>
            <person name="Glastad K.M."/>
            <person name="Werren J.H."/>
            <person name="Vineis J.H."/>
            <person name="Bowen J.L."/>
            <person name="Friedrich M."/>
            <person name="Jones J."/>
            <person name="Robertson H.M."/>
            <person name="Feyereisen R."/>
            <person name="Mechler-Hickson A."/>
            <person name="Mathers N."/>
            <person name="Lee C.E."/>
            <person name="Colbourne J.K."/>
            <person name="Biales A."/>
            <person name="Johnston J.S."/>
            <person name="Wellborn G.A."/>
            <person name="Rosendale A.J."/>
            <person name="Cridge A.G."/>
            <person name="Munoz-Torres M.C."/>
            <person name="Bain P.A."/>
            <person name="Manny A.R."/>
            <person name="Major K.M."/>
            <person name="Lambert F.N."/>
            <person name="Vulpe C.D."/>
            <person name="Tuck P."/>
            <person name="Blalock B.J."/>
            <person name="Lin Y.-Y."/>
            <person name="Smith M.E."/>
            <person name="Ochoa-Acuna H."/>
            <person name="Chen M.-J.M."/>
            <person name="Childers C.P."/>
            <person name="Qu J."/>
            <person name="Dugan S."/>
            <person name="Lee S.L."/>
            <person name="Chao H."/>
            <person name="Dinh H."/>
            <person name="Han Y."/>
            <person name="Doddapaneni H."/>
            <person name="Worley K.C."/>
            <person name="Muzny D.M."/>
            <person name="Gibbs R.A."/>
            <person name="Richards S."/>
        </authorList>
    </citation>
    <scope>NUCLEOTIDE SEQUENCE</scope>
    <source>
        <strain evidence="16">HAZT.00-mixed</strain>
        <tissue evidence="16">Whole organism</tissue>
    </source>
</reference>
<keyword evidence="3" id="KW-0813">Transport</keyword>
<accession>A0A6A0H1T8</accession>
<comment type="similarity">
    <text evidence="2">Belongs to the glutamate-gated ion channel (TC 1.A.10.1) family.</text>
</comment>
<keyword evidence="12" id="KW-0407">Ion channel</keyword>
<evidence type="ECO:0000256" key="8">
    <source>
        <dbReference type="ARBA" id="ARBA00023136"/>
    </source>
</evidence>
<dbReference type="EMBL" id="JQDR03009014">
    <property type="protein sequence ID" value="KAA0196316.1"/>
    <property type="molecule type" value="Genomic_DNA"/>
</dbReference>
<dbReference type="PANTHER" id="PTHR42643">
    <property type="entry name" value="IONOTROPIC RECEPTOR 20A-RELATED"/>
    <property type="match status" value="1"/>
</dbReference>
<dbReference type="InterPro" id="IPR019594">
    <property type="entry name" value="Glu/Gly-bd"/>
</dbReference>
<evidence type="ECO:0000256" key="6">
    <source>
        <dbReference type="ARBA" id="ARBA00022989"/>
    </source>
</evidence>
<comment type="caution">
    <text evidence="16">The sequence shown here is derived from an EMBL/GenBank/DDBJ whole genome shotgun (WGS) entry which is preliminary data.</text>
</comment>
<keyword evidence="5 13" id="KW-0812">Transmembrane</keyword>
<evidence type="ECO:0000259" key="15">
    <source>
        <dbReference type="SMART" id="SM00918"/>
    </source>
</evidence>
<keyword evidence="11" id="KW-1071">Ligand-gated ion channel</keyword>
<dbReference type="AlphaFoldDB" id="A0A6A0H1T8"/>
<dbReference type="SUPFAM" id="SSF53850">
    <property type="entry name" value="Periplasmic binding protein-like II"/>
    <property type="match status" value="1"/>
</dbReference>
<dbReference type="InterPro" id="IPR052192">
    <property type="entry name" value="Insect_Ionotropic_Sensory_Rcpt"/>
</dbReference>
<dbReference type="SMART" id="SM00918">
    <property type="entry name" value="Lig_chan-Glu_bd"/>
    <property type="match status" value="1"/>
</dbReference>
<dbReference type="Proteomes" id="UP000711488">
    <property type="component" value="Unassembled WGS sequence"/>
</dbReference>
<feature type="transmembrane region" description="Helical" evidence="13">
    <location>
        <begin position="482"/>
        <end position="501"/>
    </location>
</feature>
<evidence type="ECO:0000256" key="9">
    <source>
        <dbReference type="ARBA" id="ARBA00023170"/>
    </source>
</evidence>
<keyword evidence="9 16" id="KW-0675">Receptor</keyword>
<evidence type="ECO:0000256" key="7">
    <source>
        <dbReference type="ARBA" id="ARBA00023065"/>
    </source>
</evidence>
<evidence type="ECO:0000256" key="2">
    <source>
        <dbReference type="ARBA" id="ARBA00008685"/>
    </source>
</evidence>
<dbReference type="InterPro" id="IPR001320">
    <property type="entry name" value="Iontro_rcpt_C"/>
</dbReference>
<proteinExistence type="inferred from homology"/>
<feature type="domain" description="Ionotropic glutamate receptor L-glutamate and glycine-binding" evidence="15">
    <location>
        <begin position="123"/>
        <end position="185"/>
    </location>
</feature>
<evidence type="ECO:0000256" key="1">
    <source>
        <dbReference type="ARBA" id="ARBA00004651"/>
    </source>
</evidence>
<feature type="domain" description="Ionotropic glutamate receptor C-terminal" evidence="14">
    <location>
        <begin position="113"/>
        <end position="464"/>
    </location>
</feature>
<name>A0A6A0H1T8_HYAAZ</name>
<reference evidence="16" key="1">
    <citation type="submission" date="2014-08" db="EMBL/GenBank/DDBJ databases">
        <authorList>
            <person name="Murali S."/>
            <person name="Richards S."/>
            <person name="Bandaranaike D."/>
            <person name="Bellair M."/>
            <person name="Blankenburg K."/>
            <person name="Chao H."/>
            <person name="Dinh H."/>
            <person name="Doddapaneni H."/>
            <person name="Dugan-Rocha S."/>
            <person name="Elkadiri S."/>
            <person name="Gnanaolivu R."/>
            <person name="Hughes D."/>
            <person name="Lee S."/>
            <person name="Li M."/>
            <person name="Ming W."/>
            <person name="Munidasa M."/>
            <person name="Muniz J."/>
            <person name="Nguyen L."/>
            <person name="Osuji N."/>
            <person name="Pu L.-L."/>
            <person name="Puazo M."/>
            <person name="Skinner E."/>
            <person name="Qu C."/>
            <person name="Quiroz J."/>
            <person name="Raj R."/>
            <person name="Weissenberger G."/>
            <person name="Xin Y."/>
            <person name="Zou X."/>
            <person name="Han Y."/>
            <person name="Worley K."/>
            <person name="Muzny D."/>
            <person name="Gibbs R."/>
        </authorList>
    </citation>
    <scope>NUCLEOTIDE SEQUENCE</scope>
    <source>
        <strain evidence="16">HAZT.00-mixed</strain>
        <tissue evidence="16">Whole organism</tissue>
    </source>
</reference>
<evidence type="ECO:0000313" key="16">
    <source>
        <dbReference type="EMBL" id="KAA0196316.1"/>
    </source>
</evidence>
<dbReference type="PANTHER" id="PTHR42643:SF30">
    <property type="entry name" value="IONOTROPIC RECEPTOR 40A-RELATED"/>
    <property type="match status" value="1"/>
</dbReference>
<evidence type="ECO:0000256" key="13">
    <source>
        <dbReference type="SAM" id="Phobius"/>
    </source>
</evidence>
<keyword evidence="6 13" id="KW-1133">Transmembrane helix</keyword>
<evidence type="ECO:0000256" key="11">
    <source>
        <dbReference type="ARBA" id="ARBA00023286"/>
    </source>
</evidence>
<evidence type="ECO:0000256" key="12">
    <source>
        <dbReference type="ARBA" id="ARBA00023303"/>
    </source>
</evidence>
<evidence type="ECO:0000256" key="4">
    <source>
        <dbReference type="ARBA" id="ARBA00022475"/>
    </source>
</evidence>
<evidence type="ECO:0000256" key="10">
    <source>
        <dbReference type="ARBA" id="ARBA00023180"/>
    </source>
</evidence>
<keyword evidence="4" id="KW-1003">Cell membrane</keyword>
<dbReference type="Pfam" id="PF10613">
    <property type="entry name" value="Lig_chan-Glu_bd"/>
    <property type="match status" value="1"/>
</dbReference>